<accession>A0A6J2P923</accession>
<protein>
    <submittedName>
        <fullName evidence="3">Uncharacterized protein LOC115004506</fullName>
    </submittedName>
</protein>
<feature type="compositionally biased region" description="Pro residues" evidence="1">
    <location>
        <begin position="12"/>
        <end position="21"/>
    </location>
</feature>
<feature type="compositionally biased region" description="Basic and acidic residues" evidence="1">
    <location>
        <begin position="132"/>
        <end position="144"/>
    </location>
</feature>
<evidence type="ECO:0000313" key="2">
    <source>
        <dbReference type="Proteomes" id="UP000504630"/>
    </source>
</evidence>
<dbReference type="RefSeq" id="XP_029282010.1">
    <property type="nucleotide sequence ID" value="XM_029426150.1"/>
</dbReference>
<feature type="region of interest" description="Disordered" evidence="1">
    <location>
        <begin position="126"/>
        <end position="145"/>
    </location>
</feature>
<feature type="non-terminal residue" evidence="3">
    <location>
        <position position="361"/>
    </location>
</feature>
<dbReference type="InParanoid" id="A0A6J2P923"/>
<dbReference type="GeneID" id="115004506"/>
<organism evidence="2 3">
    <name type="scientific">Cottoperca gobio</name>
    <name type="common">Frogmouth</name>
    <name type="synonym">Aphritis gobio</name>
    <dbReference type="NCBI Taxonomy" id="56716"/>
    <lineage>
        <taxon>Eukaryota</taxon>
        <taxon>Metazoa</taxon>
        <taxon>Chordata</taxon>
        <taxon>Craniata</taxon>
        <taxon>Vertebrata</taxon>
        <taxon>Euteleostomi</taxon>
        <taxon>Actinopterygii</taxon>
        <taxon>Neopterygii</taxon>
        <taxon>Teleostei</taxon>
        <taxon>Neoteleostei</taxon>
        <taxon>Acanthomorphata</taxon>
        <taxon>Eupercaria</taxon>
        <taxon>Perciformes</taxon>
        <taxon>Notothenioidei</taxon>
        <taxon>Bovichtidae</taxon>
        <taxon>Cottoperca</taxon>
    </lineage>
</organism>
<dbReference type="KEGG" id="cgob:115004506"/>
<reference evidence="3" key="1">
    <citation type="submission" date="2025-08" db="UniProtKB">
        <authorList>
            <consortium name="RefSeq"/>
        </authorList>
    </citation>
    <scope>IDENTIFICATION</scope>
</reference>
<evidence type="ECO:0000313" key="3">
    <source>
        <dbReference type="RefSeq" id="XP_029282010.1"/>
    </source>
</evidence>
<sequence length="361" mass="39590">MAEFSPKRPAEGGPPPFPPPKNNKRSSAKKASDKERDKSRINVGPAFPRWRALRAAKGLQLDSELAFLLLDAYERGSLVSAPSRRAVLPPAVSAARLSPSILEGQTDFDEDQVNSLEHCVIECESVSGETGQQREHSSDEDRAPPLHIRLGSALDKRPQLDNLPVIAAGEMVHDLPADLGPPAEKTAVPTEPHAVMREEDIVGSRAAIVYEESLRQLTALLHLPVTRCRHRMSSGLLCLGLPPFQSRVHQRRTAFVVEWVCPHGHVVWSWTSQPSLNFGMLAGDFLLGTNILLSGSDYAKVALLLRFMNMGVLSPGSFSRIQDRYCVDAVRDFWVERSAEAVQRLQGNHVVVLGSGSHDSA</sequence>
<dbReference type="AlphaFoldDB" id="A0A6J2P923"/>
<dbReference type="Proteomes" id="UP000504630">
    <property type="component" value="Unplaced"/>
</dbReference>
<dbReference type="OrthoDB" id="6155112at2759"/>
<gene>
    <name evidence="3" type="primary">LOC115004506</name>
</gene>
<feature type="compositionally biased region" description="Basic and acidic residues" evidence="1">
    <location>
        <begin position="30"/>
        <end position="40"/>
    </location>
</feature>
<keyword evidence="2" id="KW-1185">Reference proteome</keyword>
<proteinExistence type="predicted"/>
<feature type="region of interest" description="Disordered" evidence="1">
    <location>
        <begin position="1"/>
        <end position="44"/>
    </location>
</feature>
<name>A0A6J2P923_COTGO</name>
<feature type="compositionally biased region" description="Basic and acidic residues" evidence="1">
    <location>
        <begin position="1"/>
        <end position="10"/>
    </location>
</feature>
<evidence type="ECO:0000256" key="1">
    <source>
        <dbReference type="SAM" id="MobiDB-lite"/>
    </source>
</evidence>